<organism evidence="3 4">
    <name type="scientific">Hypocrea atroviridis (strain ATCC 20476 / IMI 206040)</name>
    <name type="common">Trichoderma atroviride</name>
    <dbReference type="NCBI Taxonomy" id="452589"/>
    <lineage>
        <taxon>Eukaryota</taxon>
        <taxon>Fungi</taxon>
        <taxon>Dikarya</taxon>
        <taxon>Ascomycota</taxon>
        <taxon>Pezizomycotina</taxon>
        <taxon>Sordariomycetes</taxon>
        <taxon>Hypocreomycetidae</taxon>
        <taxon>Hypocreales</taxon>
        <taxon>Hypocreaceae</taxon>
        <taxon>Trichoderma</taxon>
    </lineage>
</organism>
<keyword evidence="4" id="KW-1185">Reference proteome</keyword>
<evidence type="ECO:0000256" key="2">
    <source>
        <dbReference type="SAM" id="SignalP"/>
    </source>
</evidence>
<feature type="signal peptide" evidence="2">
    <location>
        <begin position="1"/>
        <end position="18"/>
    </location>
</feature>
<feature type="region of interest" description="Disordered" evidence="1">
    <location>
        <begin position="23"/>
        <end position="100"/>
    </location>
</feature>
<comment type="caution">
    <text evidence="3">The sequence shown here is derived from an EMBL/GenBank/DDBJ whole genome shotgun (WGS) entry which is preliminary data.</text>
</comment>
<keyword evidence="2" id="KW-0732">Signal</keyword>
<dbReference type="HOGENOM" id="CLU_2306523_0_0_1"/>
<dbReference type="AlphaFoldDB" id="G9NWT3"/>
<reference evidence="3 4" key="1">
    <citation type="journal article" date="2011" name="Genome Biol.">
        <title>Comparative genome sequence analysis underscores mycoparasitism as the ancestral life style of Trichoderma.</title>
        <authorList>
            <person name="Kubicek C.P."/>
            <person name="Herrera-Estrella A."/>
            <person name="Seidl-Seiboth V."/>
            <person name="Martinez D.A."/>
            <person name="Druzhinina I.S."/>
            <person name="Thon M."/>
            <person name="Zeilinger S."/>
            <person name="Casas-Flores S."/>
            <person name="Horwitz B.A."/>
            <person name="Mukherjee P.K."/>
            <person name="Mukherjee M."/>
            <person name="Kredics L."/>
            <person name="Alcaraz L.D."/>
            <person name="Aerts A."/>
            <person name="Antal Z."/>
            <person name="Atanasova L."/>
            <person name="Cervantes-Badillo M.G."/>
            <person name="Challacombe J."/>
            <person name="Chertkov O."/>
            <person name="McCluskey K."/>
            <person name="Coulpier F."/>
            <person name="Deshpande N."/>
            <person name="von Doehren H."/>
            <person name="Ebbole D.J."/>
            <person name="Esquivel-Naranjo E.U."/>
            <person name="Fekete E."/>
            <person name="Flipphi M."/>
            <person name="Glaser F."/>
            <person name="Gomez-Rodriguez E.Y."/>
            <person name="Gruber S."/>
            <person name="Han C."/>
            <person name="Henrissat B."/>
            <person name="Hermosa R."/>
            <person name="Hernandez-Onate M."/>
            <person name="Karaffa L."/>
            <person name="Kosti I."/>
            <person name="Le Crom S."/>
            <person name="Lindquist E."/>
            <person name="Lucas S."/>
            <person name="Luebeck M."/>
            <person name="Luebeck P.S."/>
            <person name="Margeot A."/>
            <person name="Metz B."/>
            <person name="Misra M."/>
            <person name="Nevalainen H."/>
            <person name="Omann M."/>
            <person name="Packer N."/>
            <person name="Perrone G."/>
            <person name="Uresti-Rivera E.E."/>
            <person name="Salamov A."/>
            <person name="Schmoll M."/>
            <person name="Seiboth B."/>
            <person name="Shapiro H."/>
            <person name="Sukno S."/>
            <person name="Tamayo-Ramos J.A."/>
            <person name="Tisch D."/>
            <person name="Wiest A."/>
            <person name="Wilkinson H.H."/>
            <person name="Zhang M."/>
            <person name="Coutinho P.M."/>
            <person name="Kenerley C.M."/>
            <person name="Monte E."/>
            <person name="Baker S.E."/>
            <person name="Grigoriev I.V."/>
        </authorList>
    </citation>
    <scope>NUCLEOTIDE SEQUENCE [LARGE SCALE GENOMIC DNA]</scope>
    <source>
        <strain evidence="4">ATCC 20476 / IMI 206040</strain>
    </source>
</reference>
<name>G9NWT3_HYPAI</name>
<feature type="chain" id="PRO_5003524877" description="Secreted protein" evidence="2">
    <location>
        <begin position="19"/>
        <end position="100"/>
    </location>
</feature>
<sequence>MALPWPCFLLLLLQNVKRRRSVWAGPRSGATARRPGMASTGHKVKVKKESTLILVGPGPDHQTPRWGFRPAQAAPRPRDGGISQQQHLLSAVASDSTLGG</sequence>
<feature type="compositionally biased region" description="Polar residues" evidence="1">
    <location>
        <begin position="82"/>
        <end position="100"/>
    </location>
</feature>
<gene>
    <name evidence="3" type="ORF">TRIATDRAFT_87697</name>
</gene>
<evidence type="ECO:0000313" key="3">
    <source>
        <dbReference type="EMBL" id="EHK45421.1"/>
    </source>
</evidence>
<evidence type="ECO:0008006" key="5">
    <source>
        <dbReference type="Google" id="ProtNLM"/>
    </source>
</evidence>
<evidence type="ECO:0000256" key="1">
    <source>
        <dbReference type="SAM" id="MobiDB-lite"/>
    </source>
</evidence>
<dbReference type="OrthoDB" id="10587595at2759"/>
<dbReference type="Proteomes" id="UP000005426">
    <property type="component" value="Unassembled WGS sequence"/>
</dbReference>
<accession>G9NWT3</accession>
<dbReference type="EMBL" id="ABDG02000024">
    <property type="protein sequence ID" value="EHK45421.1"/>
    <property type="molecule type" value="Genomic_DNA"/>
</dbReference>
<protein>
    <recommendedName>
        <fullName evidence="5">Secreted protein</fullName>
    </recommendedName>
</protein>
<evidence type="ECO:0000313" key="4">
    <source>
        <dbReference type="Proteomes" id="UP000005426"/>
    </source>
</evidence>
<proteinExistence type="predicted"/>